<name>A0ABR7D431_9BACT</name>
<reference evidence="1 2" key="1">
    <citation type="submission" date="2020-08" db="EMBL/GenBank/DDBJ databases">
        <title>Genome public.</title>
        <authorList>
            <person name="Liu C."/>
            <person name="Sun Q."/>
        </authorList>
    </citation>
    <scope>NUCLEOTIDE SEQUENCE [LARGE SCALE GENOMIC DNA]</scope>
    <source>
        <strain evidence="1 2">NSJ-56</strain>
    </source>
</reference>
<dbReference type="EMBL" id="JACOOH010000006">
    <property type="protein sequence ID" value="MBC5622270.1"/>
    <property type="molecule type" value="Genomic_DNA"/>
</dbReference>
<evidence type="ECO:0000313" key="2">
    <source>
        <dbReference type="Proteomes" id="UP000646484"/>
    </source>
</evidence>
<protein>
    <submittedName>
        <fullName evidence="1">Uncharacterized protein</fullName>
    </submittedName>
</protein>
<keyword evidence="2" id="KW-1185">Reference proteome</keyword>
<evidence type="ECO:0000313" key="1">
    <source>
        <dbReference type="EMBL" id="MBC5622270.1"/>
    </source>
</evidence>
<accession>A0ABR7D431</accession>
<gene>
    <name evidence="1" type="ORF">H8S64_14300</name>
</gene>
<proteinExistence type="predicted"/>
<dbReference type="Proteomes" id="UP000646484">
    <property type="component" value="Unassembled WGS sequence"/>
</dbReference>
<comment type="caution">
    <text evidence="1">The sequence shown here is derived from an EMBL/GenBank/DDBJ whole genome shotgun (WGS) entry which is preliminary data.</text>
</comment>
<dbReference type="RefSeq" id="WP_186976876.1">
    <property type="nucleotide sequence ID" value="NZ_JACOOH010000006.1"/>
</dbReference>
<organism evidence="1 2">
    <name type="scientific">Butyricimonas hominis</name>
    <dbReference type="NCBI Taxonomy" id="2763032"/>
    <lineage>
        <taxon>Bacteria</taxon>
        <taxon>Pseudomonadati</taxon>
        <taxon>Bacteroidota</taxon>
        <taxon>Bacteroidia</taxon>
        <taxon>Bacteroidales</taxon>
        <taxon>Odoribacteraceae</taxon>
        <taxon>Butyricimonas</taxon>
    </lineage>
</organism>
<sequence length="216" mass="25302">MEVIDFFKGHIRGRKGNMIFFVRNDKLHIKRYAIPGKPRKWEEKGRTTKQQEVTTRFTAVQWFYREYMKQVSPDVWRAAAKPKRRTAPNLFHSTNARCFNGQGELVDFENFVFTQGTLALPRNLQVTREGNHFRVTWQEERHWTTTARTDTMQVGILYDNLQRSPRLAPNVKGCRGDLQGEFTLDERLGTSAHVYIFFVGNNGTDFSTSWHARVEL</sequence>